<evidence type="ECO:0000259" key="8">
    <source>
        <dbReference type="PROSITE" id="PS51171"/>
    </source>
</evidence>
<dbReference type="SUPFAM" id="SSF53850">
    <property type="entry name" value="Periplasmic binding protein-like II"/>
    <property type="match status" value="1"/>
</dbReference>
<dbReference type="CDD" id="cd04905">
    <property type="entry name" value="ACT_CM-PDT"/>
    <property type="match status" value="1"/>
</dbReference>
<dbReference type="GO" id="GO:0004664">
    <property type="term" value="F:prephenate dehydratase activity"/>
    <property type="evidence" value="ECO:0007669"/>
    <property type="project" value="UniProtKB-EC"/>
</dbReference>
<dbReference type="EMBL" id="JAPIUZ010000004">
    <property type="protein sequence ID" value="MCX2564182.1"/>
    <property type="molecule type" value="Genomic_DNA"/>
</dbReference>
<dbReference type="NCBIfam" id="NF008866">
    <property type="entry name" value="PRK11899.1"/>
    <property type="match status" value="1"/>
</dbReference>
<dbReference type="InterPro" id="IPR008242">
    <property type="entry name" value="Chor_mutase/pphenate_deHydtase"/>
</dbReference>
<dbReference type="PANTHER" id="PTHR21022:SF19">
    <property type="entry name" value="PREPHENATE DEHYDRATASE-RELATED"/>
    <property type="match status" value="1"/>
</dbReference>
<dbReference type="InterPro" id="IPR002912">
    <property type="entry name" value="ACT_dom"/>
</dbReference>
<dbReference type="PROSITE" id="PS51171">
    <property type="entry name" value="PREPHENATE_DEHYDR_3"/>
    <property type="match status" value="1"/>
</dbReference>
<dbReference type="InterPro" id="IPR001086">
    <property type="entry name" value="Preph_deHydtase"/>
</dbReference>
<dbReference type="Pfam" id="PF00800">
    <property type="entry name" value="PDT"/>
    <property type="match status" value="1"/>
</dbReference>
<proteinExistence type="predicted"/>
<dbReference type="PIRSF" id="PIRSF001500">
    <property type="entry name" value="Chor_mut_pdt_Ppr"/>
    <property type="match status" value="1"/>
</dbReference>
<dbReference type="CDD" id="cd13631">
    <property type="entry name" value="PBP2_Ct-PDT_like"/>
    <property type="match status" value="1"/>
</dbReference>
<evidence type="ECO:0000256" key="4">
    <source>
        <dbReference type="ARBA" id="ARBA00023141"/>
    </source>
</evidence>
<evidence type="ECO:0000256" key="5">
    <source>
        <dbReference type="ARBA" id="ARBA00023222"/>
    </source>
</evidence>
<comment type="catalytic activity">
    <reaction evidence="7">
        <text>prephenate + H(+) = 3-phenylpyruvate + CO2 + H2O</text>
        <dbReference type="Rhea" id="RHEA:21648"/>
        <dbReference type="ChEBI" id="CHEBI:15377"/>
        <dbReference type="ChEBI" id="CHEBI:15378"/>
        <dbReference type="ChEBI" id="CHEBI:16526"/>
        <dbReference type="ChEBI" id="CHEBI:18005"/>
        <dbReference type="ChEBI" id="CHEBI:29934"/>
        <dbReference type="EC" id="4.2.1.51"/>
    </reaction>
</comment>
<evidence type="ECO:0000259" key="9">
    <source>
        <dbReference type="PROSITE" id="PS51671"/>
    </source>
</evidence>
<evidence type="ECO:0000313" key="10">
    <source>
        <dbReference type="EMBL" id="MCX2564182.1"/>
    </source>
</evidence>
<keyword evidence="5" id="KW-0584">Phenylalanine biosynthesis</keyword>
<dbReference type="Proteomes" id="UP001301152">
    <property type="component" value="Unassembled WGS sequence"/>
</dbReference>
<dbReference type="Pfam" id="PF01842">
    <property type="entry name" value="ACT"/>
    <property type="match status" value="1"/>
</dbReference>
<dbReference type="SUPFAM" id="SSF55021">
    <property type="entry name" value="ACT-like"/>
    <property type="match status" value="1"/>
</dbReference>
<evidence type="ECO:0000256" key="6">
    <source>
        <dbReference type="ARBA" id="ARBA00023239"/>
    </source>
</evidence>
<dbReference type="PANTHER" id="PTHR21022">
    <property type="entry name" value="PREPHENATE DEHYDRATASE P PROTEIN"/>
    <property type="match status" value="1"/>
</dbReference>
<dbReference type="InterPro" id="IPR045865">
    <property type="entry name" value="ACT-like_dom_sf"/>
</dbReference>
<dbReference type="Gene3D" id="3.40.190.10">
    <property type="entry name" value="Periplasmic binding protein-like II"/>
    <property type="match status" value="2"/>
</dbReference>
<evidence type="ECO:0000256" key="2">
    <source>
        <dbReference type="ARBA" id="ARBA00013147"/>
    </source>
</evidence>
<accession>A0ABT3QFW3</accession>
<dbReference type="Gene3D" id="3.30.70.260">
    <property type="match status" value="1"/>
</dbReference>
<dbReference type="EC" id="4.2.1.51" evidence="2"/>
<sequence length="297" mass="32258">MTKNTIAFQGRPGAYSDLACRAARPGWITLPCKTFAEAIDAVHQGRAEQAMLACENSLAGRVPDIHTLLPNAGLSIIGEHFQRVEHCLLAVPGTKIEDIKRVHTHSVAMGQIMGLLHDYKLTPVVEFDTAGAAEMVAAWNNPEEAAVASELAGTLNGLTILKHNVEDARHNTTRFYIVSETAARPAADAKNIMTTLIFNVRNIPGALYKVLGGFATNNINMTRLESYMSPGDFAATRFLMDVEGHPESPSLSKAIAELEFFSRESNILGVYAQSPFRREITDITSGTTRTTTTAQDS</sequence>
<feature type="domain" description="Prephenate dehydratase" evidence="8">
    <location>
        <begin position="5"/>
        <end position="180"/>
    </location>
</feature>
<protein>
    <recommendedName>
        <fullName evidence="2">prephenate dehydratase</fullName>
        <ecNumber evidence="2">4.2.1.51</ecNumber>
    </recommendedName>
</protein>
<evidence type="ECO:0000256" key="7">
    <source>
        <dbReference type="ARBA" id="ARBA00047848"/>
    </source>
</evidence>
<comment type="caution">
    <text evidence="10">The sequence shown here is derived from an EMBL/GenBank/DDBJ whole genome shotgun (WGS) entry which is preliminary data.</text>
</comment>
<keyword evidence="3" id="KW-0028">Amino-acid biosynthesis</keyword>
<evidence type="ECO:0000313" key="11">
    <source>
        <dbReference type="Proteomes" id="UP001301152"/>
    </source>
</evidence>
<keyword evidence="6 10" id="KW-0456">Lyase</keyword>
<dbReference type="RefSeq" id="WP_086635343.1">
    <property type="nucleotide sequence ID" value="NZ_JAERKX010000002.1"/>
</dbReference>
<keyword evidence="11" id="KW-1185">Reference proteome</keyword>
<reference evidence="10 11" key="1">
    <citation type="submission" date="2022-11" db="EMBL/GenBank/DDBJ databases">
        <title>Genome sequencing of Acetobacter type strain.</title>
        <authorList>
            <person name="Heo J."/>
            <person name="Lee D."/>
            <person name="Han B.-H."/>
            <person name="Hong S.-B."/>
            <person name="Kwon S.-W."/>
        </authorList>
    </citation>
    <scope>NUCLEOTIDE SEQUENCE [LARGE SCALE GENOMIC DNA]</scope>
    <source>
        <strain evidence="10 11">KACC 21253</strain>
    </source>
</reference>
<evidence type="ECO:0000256" key="3">
    <source>
        <dbReference type="ARBA" id="ARBA00022605"/>
    </source>
</evidence>
<organism evidence="10 11">
    <name type="scientific">Acetobacter thailandicus</name>
    <dbReference type="NCBI Taxonomy" id="1502842"/>
    <lineage>
        <taxon>Bacteria</taxon>
        <taxon>Pseudomonadati</taxon>
        <taxon>Pseudomonadota</taxon>
        <taxon>Alphaproteobacteria</taxon>
        <taxon>Acetobacterales</taxon>
        <taxon>Acetobacteraceae</taxon>
        <taxon>Acetobacter</taxon>
    </lineage>
</organism>
<name>A0ABT3QFW3_9PROT</name>
<comment type="pathway">
    <text evidence="1">Amino-acid biosynthesis; L-phenylalanine biosynthesis; phenylpyruvate from prephenate: step 1/1.</text>
</comment>
<gene>
    <name evidence="10" type="ORF">OQ497_09445</name>
</gene>
<dbReference type="PROSITE" id="PS51671">
    <property type="entry name" value="ACT"/>
    <property type="match status" value="1"/>
</dbReference>
<keyword evidence="4" id="KW-0057">Aromatic amino acid biosynthesis</keyword>
<evidence type="ECO:0000256" key="1">
    <source>
        <dbReference type="ARBA" id="ARBA00004741"/>
    </source>
</evidence>
<feature type="domain" description="ACT" evidence="9">
    <location>
        <begin position="195"/>
        <end position="272"/>
    </location>
</feature>